<evidence type="ECO:0000256" key="3">
    <source>
        <dbReference type="ARBA" id="ARBA00022669"/>
    </source>
</evidence>
<comment type="caution">
    <text evidence="8">Lacks conserved residue(s) required for the propagation of feature annotation.</text>
</comment>
<dbReference type="SUPFAM" id="SSF54556">
    <property type="entry name" value="Chitinase insertion domain"/>
    <property type="match status" value="1"/>
</dbReference>
<evidence type="ECO:0000256" key="5">
    <source>
        <dbReference type="ARBA" id="ARBA00022801"/>
    </source>
</evidence>
<keyword evidence="3 8" id="KW-0147">Chitin-binding</keyword>
<feature type="compositionally biased region" description="Basic and acidic residues" evidence="9">
    <location>
        <begin position="1209"/>
        <end position="1224"/>
    </location>
</feature>
<evidence type="ECO:0000259" key="11">
    <source>
        <dbReference type="PROSITE" id="PS51910"/>
    </source>
</evidence>
<keyword evidence="4" id="KW-0732">Signal</keyword>
<dbReference type="InterPro" id="IPR001002">
    <property type="entry name" value="Chitin-bd_1"/>
</dbReference>
<keyword evidence="6" id="KW-0325">Glycoprotein</keyword>
<dbReference type="KEGG" id="cdet:87949524"/>
<evidence type="ECO:0000259" key="10">
    <source>
        <dbReference type="PROSITE" id="PS50941"/>
    </source>
</evidence>
<dbReference type="InterPro" id="IPR029070">
    <property type="entry name" value="Chitinase_insertion_sf"/>
</dbReference>
<dbReference type="Pfam" id="PF00704">
    <property type="entry name" value="Glyco_hydro_18"/>
    <property type="match status" value="1"/>
</dbReference>
<feature type="disulfide bond" evidence="8">
    <location>
        <begin position="132"/>
        <end position="136"/>
    </location>
</feature>
<dbReference type="SUPFAM" id="SSF51445">
    <property type="entry name" value="(Trans)glycosidases"/>
    <property type="match status" value="1"/>
</dbReference>
<dbReference type="EC" id="3.2.1.14" evidence="2"/>
<evidence type="ECO:0000256" key="1">
    <source>
        <dbReference type="ARBA" id="ARBA00008682"/>
    </source>
</evidence>
<dbReference type="InterPro" id="IPR050314">
    <property type="entry name" value="Glycosyl_Hydrlase_18"/>
</dbReference>
<dbReference type="SMART" id="SM00636">
    <property type="entry name" value="Glyco_18"/>
    <property type="match status" value="1"/>
</dbReference>
<dbReference type="GO" id="GO:0005975">
    <property type="term" value="P:carbohydrate metabolic process"/>
    <property type="evidence" value="ECO:0007669"/>
    <property type="project" value="InterPro"/>
</dbReference>
<dbReference type="PANTHER" id="PTHR11177:SF397">
    <property type="entry name" value="CHITINASE"/>
    <property type="match status" value="1"/>
</dbReference>
<dbReference type="Proteomes" id="UP001322277">
    <property type="component" value="Chromosome 8"/>
</dbReference>
<dbReference type="GO" id="GO:0008061">
    <property type="term" value="F:chitin binding"/>
    <property type="evidence" value="ECO:0007669"/>
    <property type="project" value="UniProtKB-UniRule"/>
</dbReference>
<feature type="domain" description="GH18" evidence="11">
    <location>
        <begin position="151"/>
        <end position="525"/>
    </location>
</feature>
<organism evidence="12 13">
    <name type="scientific">Colletotrichum destructivum</name>
    <dbReference type="NCBI Taxonomy" id="34406"/>
    <lineage>
        <taxon>Eukaryota</taxon>
        <taxon>Fungi</taxon>
        <taxon>Dikarya</taxon>
        <taxon>Ascomycota</taxon>
        <taxon>Pezizomycotina</taxon>
        <taxon>Sordariomycetes</taxon>
        <taxon>Hypocreomycetidae</taxon>
        <taxon>Glomerellales</taxon>
        <taxon>Glomerellaceae</taxon>
        <taxon>Colletotrichum</taxon>
        <taxon>Colletotrichum destructivum species complex</taxon>
    </lineage>
</organism>
<dbReference type="InterPro" id="IPR001223">
    <property type="entry name" value="Glyco_hydro18_cat"/>
</dbReference>
<dbReference type="CDD" id="cd06921">
    <property type="entry name" value="ChtBD1_GH19_hevein"/>
    <property type="match status" value="1"/>
</dbReference>
<dbReference type="GeneID" id="87949524"/>
<dbReference type="Gene3D" id="3.10.50.10">
    <property type="match status" value="1"/>
</dbReference>
<dbReference type="Gene3D" id="3.30.60.10">
    <property type="entry name" value="Endochitinase-like"/>
    <property type="match status" value="1"/>
</dbReference>
<dbReference type="InterPro" id="IPR036861">
    <property type="entry name" value="Endochitinase-like_sf"/>
</dbReference>
<protein>
    <recommendedName>
        <fullName evidence="2">chitinase</fullName>
        <ecNumber evidence="2">3.2.1.14</ecNumber>
    </recommendedName>
</protein>
<feature type="domain" description="Chitin-binding type-1" evidence="10">
    <location>
        <begin position="95"/>
        <end position="138"/>
    </location>
</feature>
<dbReference type="PROSITE" id="PS51910">
    <property type="entry name" value="GH18_2"/>
    <property type="match status" value="1"/>
</dbReference>
<evidence type="ECO:0000256" key="8">
    <source>
        <dbReference type="PROSITE-ProRule" id="PRU00261"/>
    </source>
</evidence>
<evidence type="ECO:0000256" key="4">
    <source>
        <dbReference type="ARBA" id="ARBA00022729"/>
    </source>
</evidence>
<evidence type="ECO:0000313" key="13">
    <source>
        <dbReference type="Proteomes" id="UP001322277"/>
    </source>
</evidence>
<dbReference type="SMART" id="SM00270">
    <property type="entry name" value="ChtBD1"/>
    <property type="match status" value="2"/>
</dbReference>
<gene>
    <name evidence="12" type="ORF">CDEST_13024</name>
</gene>
<evidence type="ECO:0000256" key="6">
    <source>
        <dbReference type="ARBA" id="ARBA00023180"/>
    </source>
</evidence>
<feature type="disulfide bond" evidence="8">
    <location>
        <begin position="109"/>
        <end position="121"/>
    </location>
</feature>
<feature type="region of interest" description="Disordered" evidence="9">
    <location>
        <begin position="1201"/>
        <end position="1232"/>
    </location>
</feature>
<evidence type="ECO:0000313" key="12">
    <source>
        <dbReference type="EMBL" id="WQF88010.1"/>
    </source>
</evidence>
<dbReference type="InterPro" id="IPR017853">
    <property type="entry name" value="GH"/>
</dbReference>
<dbReference type="EMBL" id="CP137312">
    <property type="protein sequence ID" value="WQF88010.1"/>
    <property type="molecule type" value="Genomic_DNA"/>
</dbReference>
<keyword evidence="13" id="KW-1185">Reference proteome</keyword>
<keyword evidence="8" id="KW-1015">Disulfide bond</keyword>
<name>A0AAX4IXR4_9PEZI</name>
<dbReference type="GO" id="GO:0008843">
    <property type="term" value="F:endochitinase activity"/>
    <property type="evidence" value="ECO:0007669"/>
    <property type="project" value="UniProtKB-EC"/>
</dbReference>
<dbReference type="FunFam" id="3.10.50.10:FF:000003">
    <property type="entry name" value="Class V chitinase CHIT5b"/>
    <property type="match status" value="1"/>
</dbReference>
<dbReference type="PROSITE" id="PS50941">
    <property type="entry name" value="CHIT_BIND_I_2"/>
    <property type="match status" value="1"/>
</dbReference>
<keyword evidence="5 12" id="KW-0378">Hydrolase</keyword>
<dbReference type="Gene3D" id="3.20.20.80">
    <property type="entry name" value="Glycosidases"/>
    <property type="match status" value="1"/>
</dbReference>
<reference evidence="13" key="1">
    <citation type="journal article" date="2023" name="bioRxiv">
        <title>Complete genome of the Medicago anthracnose fungus, Colletotrichum destructivum, reveals a mini-chromosome-like region within a core chromosome.</title>
        <authorList>
            <person name="Lapalu N."/>
            <person name="Simon A."/>
            <person name="Lu A."/>
            <person name="Plaumann P.-L."/>
            <person name="Amselem J."/>
            <person name="Pigne S."/>
            <person name="Auger A."/>
            <person name="Koch C."/>
            <person name="Dallery J.-F."/>
            <person name="O'Connell R.J."/>
        </authorList>
    </citation>
    <scope>NUCLEOTIDE SEQUENCE [LARGE SCALE GENOMIC DNA]</scope>
    <source>
        <strain evidence="13">CBS 520.97</strain>
    </source>
</reference>
<evidence type="ECO:0000256" key="9">
    <source>
        <dbReference type="SAM" id="MobiDB-lite"/>
    </source>
</evidence>
<comment type="similarity">
    <text evidence="1">Belongs to the glycosyl hydrolase 18 family. Chitinase class V subfamily.</text>
</comment>
<dbReference type="PANTHER" id="PTHR11177">
    <property type="entry name" value="CHITINASE"/>
    <property type="match status" value="1"/>
</dbReference>
<dbReference type="RefSeq" id="XP_062785231.1">
    <property type="nucleotide sequence ID" value="XM_062929180.1"/>
</dbReference>
<evidence type="ECO:0000256" key="2">
    <source>
        <dbReference type="ARBA" id="ARBA00012729"/>
    </source>
</evidence>
<dbReference type="SUPFAM" id="SSF57016">
    <property type="entry name" value="Plant lectins/antimicrobial peptides"/>
    <property type="match status" value="1"/>
</dbReference>
<evidence type="ECO:0000256" key="7">
    <source>
        <dbReference type="ARBA" id="ARBA00023295"/>
    </source>
</evidence>
<sequence length="1339" mass="149808">MGLYTVFDPPRTRLLSLRTIILFLSFFALSVFGSSLTPVSPNPSVSGHLLSERQTGCSNENPCRNPTACCNGKSGFCGYEEDHCGPDCVSDCDSKADCGAYADPPGKECPLKVCCNKWGNCGTTESFCGDGCQGNCEVPGITTGHDGDVRDLVIGYFESWILLRRGCSQRDISHIRFDSMTHINVAFGFIKPDTYEIHPMRGATIAGFQNVTNLKQQAPGLKVWLALGGWTFSDNGTDTQPVFGDIASTALKRSQFIDKLLRFMTEVSDFDEVWVIYADDSLSRVDIDWEYPGAPDRGGQTRDIQNFVLLMKDIWFRFQADGKGLGVSFTAPTSYWYMRWFDIGAVMPYVDWVNLMTYDIHGSWDEDSDWIGPYVYAHTNLTEIKHGLDLLWRNGVPANKVNLGLAFYGRTYKLEDPDCDTPGCPFADPGTAGQCSGTGGYMSYQDIEYTIQSNNPTPVYDEKEKVMYFKYRGDQWVSYDNEKTIREKVEFANDLGLRGLFIWAIDQDNLDNDLLNAVLQPEGLGKFKERNGVGADGSDWKKVDLDGRCFWSDCEGDCPTGTNKITTVRCARRKNSKTKDPMINLCCPLANSPDPETCRWSAPNLFGGLICESTNSCDVGEERIVTSQYYINGKNEHDACLEGDADYCCKIQDGGTQLCEWDEGNCIEVDQSQILKPKPKGDDPCGNGKKFTTFRKGKCKKNRWEALCCDSNIDTSSCRWRNDMNDRCNPECNHDEVKFGTHAEGGGRNCEWTVPGSQSIHNMQGQKSIVWPGLCCNRDAFKVELKSLPVPLENLFPDADEIPESDEQSFGVEVDQTMGGRKSGTGNDNPNLNSFGWHIMSGPEEQISSIDKRDGSHWEVFDCDEEFHDGRQHAKLVCTDDSEDSNCGTLFKGGVPNTVLEMPDHCGPGKYALAVDIDLVNDDVPVALPKLVKRKLQKRGMEFERPKVYNLTFDYDYSVLQGRQDNKVRLRVDYSDNPGYWNDIVASPPGKTKRDVAMEVDTEHGGSWESYLEHRWRIEKRSTPEHEKHLLHERWFSLWAVDWINKQKEVDLDYDLVRHSVRETFVWNLFRDSKSCPNMDVSAHIWTELTVNVDTSAVISLIGDLSNLKSFDQSHATFRNKGDVEVSFNFVANAELRFSTGPAELAGLAPLGASFKIPGILTCGPQFRLIGELNGKASIDANARISYKVAKWDFMQQYPPNEEWSDPFNPDKKDKANLENEQRGKSNSTKPQFSYNLHAEGMVEAVVTPMITFGIVFNSELGVPNAAIDMGVEASARLWGSGGTSDTVAWEYCYGAEAHWAVFGRASAPTLFNIPLSRRWDLASDTIDIIPSQCGSSED</sequence>
<feature type="disulfide bond" evidence="8">
    <location>
        <begin position="114"/>
        <end position="128"/>
    </location>
</feature>
<keyword evidence="7" id="KW-0326">Glycosidase</keyword>
<dbReference type="InterPro" id="IPR011583">
    <property type="entry name" value="Chitinase_II/V-like_cat"/>
</dbReference>
<dbReference type="Pfam" id="PF00187">
    <property type="entry name" value="Chitin_bind_1"/>
    <property type="match status" value="1"/>
</dbReference>
<accession>A0AAX4IXR4</accession>
<proteinExistence type="inferred from homology"/>